<dbReference type="GO" id="GO:0008854">
    <property type="term" value="F:exodeoxyribonuclease V activity"/>
    <property type="evidence" value="ECO:0007669"/>
    <property type="project" value="InterPro"/>
</dbReference>
<keyword evidence="6 10" id="KW-0269">Exonuclease</keyword>
<evidence type="ECO:0000259" key="12">
    <source>
        <dbReference type="Pfam" id="PF17946"/>
    </source>
</evidence>
<dbReference type="PANTHER" id="PTHR30591:SF1">
    <property type="entry name" value="RECBCD ENZYME SUBUNIT RECC"/>
    <property type="match status" value="1"/>
</dbReference>
<dbReference type="InterPro" id="IPR006697">
    <property type="entry name" value="RecC"/>
</dbReference>
<evidence type="ECO:0000256" key="2">
    <source>
        <dbReference type="ARBA" id="ARBA00022741"/>
    </source>
</evidence>
<dbReference type="RefSeq" id="WP_010843829.1">
    <property type="nucleotide sequence ID" value="NZ_AQPW01000023.1"/>
</dbReference>
<evidence type="ECO:0000256" key="7">
    <source>
        <dbReference type="ARBA" id="ARBA00022840"/>
    </source>
</evidence>
<dbReference type="GO" id="GO:0003678">
    <property type="term" value="F:DNA helicase activity"/>
    <property type="evidence" value="ECO:0007669"/>
    <property type="project" value="UniProtKB-UniRule"/>
</dbReference>
<dbReference type="GO" id="GO:0005524">
    <property type="term" value="F:ATP binding"/>
    <property type="evidence" value="ECO:0007669"/>
    <property type="project" value="UniProtKB-UniRule"/>
</dbReference>
<evidence type="ECO:0000256" key="3">
    <source>
        <dbReference type="ARBA" id="ARBA00022763"/>
    </source>
</evidence>
<feature type="region of interest" description="Disordered" evidence="11">
    <location>
        <begin position="342"/>
        <end position="365"/>
    </location>
</feature>
<comment type="similarity">
    <text evidence="10">Belongs to the RecC family.</text>
</comment>
<dbReference type="Pfam" id="PF17946">
    <property type="entry name" value="RecC_C"/>
    <property type="match status" value="1"/>
</dbReference>
<dbReference type="OrthoDB" id="9762834at2"/>
<dbReference type="Gene3D" id="3.40.50.10930">
    <property type="match status" value="1"/>
</dbReference>
<accession>R7Y693</accession>
<keyword evidence="8 10" id="KW-0238">DNA-binding</keyword>
<dbReference type="InterPro" id="IPR041500">
    <property type="entry name" value="RecC_C"/>
</dbReference>
<protein>
    <recommendedName>
        <fullName evidence="10">RecBCD enzyme subunit RecC</fullName>
    </recommendedName>
    <alternativeName>
        <fullName evidence="10">Exonuclease V subunit RecC</fullName>
        <shortName evidence="10">ExoV subunit RecC</shortName>
    </alternativeName>
    <alternativeName>
        <fullName evidence="10">Helicase/nuclease RecBCD subunit RecC</fullName>
    </alternativeName>
</protein>
<dbReference type="Proteomes" id="UP000013569">
    <property type="component" value="Unassembled WGS sequence"/>
</dbReference>
<dbReference type="GO" id="GO:0000724">
    <property type="term" value="P:double-strand break repair via homologous recombination"/>
    <property type="evidence" value="ECO:0007669"/>
    <property type="project" value="UniProtKB-UniRule"/>
</dbReference>
<dbReference type="HAMAP" id="MF_01486">
    <property type="entry name" value="RecC"/>
    <property type="match status" value="1"/>
</dbReference>
<evidence type="ECO:0000256" key="9">
    <source>
        <dbReference type="ARBA" id="ARBA00023204"/>
    </source>
</evidence>
<dbReference type="SUPFAM" id="SSF52980">
    <property type="entry name" value="Restriction endonuclease-like"/>
    <property type="match status" value="1"/>
</dbReference>
<evidence type="ECO:0000313" key="14">
    <source>
        <dbReference type="Proteomes" id="UP000013569"/>
    </source>
</evidence>
<keyword evidence="7 10" id="KW-0067">ATP-binding</keyword>
<gene>
    <name evidence="10" type="primary">recC</name>
    <name evidence="13" type="ORF">GTC6_17147</name>
</gene>
<evidence type="ECO:0000256" key="5">
    <source>
        <dbReference type="ARBA" id="ARBA00022806"/>
    </source>
</evidence>
<comment type="caution">
    <text evidence="13">The sequence shown here is derived from an EMBL/GenBank/DDBJ whole genome shotgun (WGS) entry which is preliminary data.</text>
</comment>
<dbReference type="InterPro" id="IPR027417">
    <property type="entry name" value="P-loop_NTPase"/>
</dbReference>
<dbReference type="GO" id="GO:0009338">
    <property type="term" value="C:exodeoxyribonuclease V complex"/>
    <property type="evidence" value="ECO:0007669"/>
    <property type="project" value="InterPro"/>
</dbReference>
<evidence type="ECO:0000256" key="4">
    <source>
        <dbReference type="ARBA" id="ARBA00022801"/>
    </source>
</evidence>
<dbReference type="PIRSF" id="PIRSF000980">
    <property type="entry name" value="RecC"/>
    <property type="match status" value="1"/>
</dbReference>
<comment type="subunit">
    <text evidence="10">Heterotrimer of RecB, RecC and RecD. All subunits contribute to DNA-binding.</text>
</comment>
<name>R7Y693_9ACTN</name>
<keyword evidence="3 10" id="KW-0227">DNA damage</keyword>
<dbReference type="InterPro" id="IPR013986">
    <property type="entry name" value="DExx_box_DNA_helicase_dom_sf"/>
</dbReference>
<dbReference type="GO" id="GO:0003677">
    <property type="term" value="F:DNA binding"/>
    <property type="evidence" value="ECO:0007669"/>
    <property type="project" value="UniProtKB-UniRule"/>
</dbReference>
<comment type="miscellaneous">
    <text evidence="10">In the RecBCD complex, RecB has a slow 3'-5' helicase, an exonuclease activity and loads RecA onto ssDNA, RecD has a fast 5'-3' helicase activity, while RecC stimulates the ATPase and processivity of the RecB helicase and contributes to recognition of the Chi site.</text>
</comment>
<keyword evidence="2 10" id="KW-0547">Nucleotide-binding</keyword>
<dbReference type="PANTHER" id="PTHR30591">
    <property type="entry name" value="RECBCD ENZYME SUBUNIT RECC"/>
    <property type="match status" value="1"/>
</dbReference>
<proteinExistence type="inferred from homology"/>
<organism evidence="13 14">
    <name type="scientific">Gordonia terrae C-6</name>
    <dbReference type="NCBI Taxonomy" id="1316928"/>
    <lineage>
        <taxon>Bacteria</taxon>
        <taxon>Bacillati</taxon>
        <taxon>Actinomycetota</taxon>
        <taxon>Actinomycetes</taxon>
        <taxon>Mycobacteriales</taxon>
        <taxon>Gordoniaceae</taxon>
        <taxon>Gordonia</taxon>
    </lineage>
</organism>
<evidence type="ECO:0000256" key="1">
    <source>
        <dbReference type="ARBA" id="ARBA00022722"/>
    </source>
</evidence>
<feature type="domain" description="RecC C-terminal" evidence="12">
    <location>
        <begin position="836"/>
        <end position="1071"/>
    </location>
</feature>
<keyword evidence="1 10" id="KW-0540">Nuclease</keyword>
<evidence type="ECO:0000256" key="10">
    <source>
        <dbReference type="HAMAP-Rule" id="MF_01486"/>
    </source>
</evidence>
<evidence type="ECO:0000256" key="8">
    <source>
        <dbReference type="ARBA" id="ARBA00023125"/>
    </source>
</evidence>
<reference evidence="13 14" key="1">
    <citation type="journal article" date="2013" name="Genome Announc.">
        <title>Draft Genome Sequence of a Benzothiophene-Desulfurizing Bacterium, Gordona terrae Strain C-6.</title>
        <authorList>
            <person name="Wang W."/>
            <person name="Ma T."/>
            <person name="Ren Y."/>
            <person name="Li G."/>
        </authorList>
    </citation>
    <scope>NUCLEOTIDE SEQUENCE [LARGE SCALE GENOMIC DNA]</scope>
    <source>
        <strain evidence="13 14">C-6</strain>
    </source>
</reference>
<dbReference type="Pfam" id="PF04257">
    <property type="entry name" value="Exonuc_V_gamma"/>
    <property type="match status" value="1"/>
</dbReference>
<dbReference type="EMBL" id="AQPW01000023">
    <property type="protein sequence ID" value="EON31583.1"/>
    <property type="molecule type" value="Genomic_DNA"/>
</dbReference>
<dbReference type="SUPFAM" id="SSF52540">
    <property type="entry name" value="P-loop containing nucleoside triphosphate hydrolases"/>
    <property type="match status" value="2"/>
</dbReference>
<dbReference type="PATRIC" id="fig|1316928.3.peg.3463"/>
<keyword evidence="9 10" id="KW-0234">DNA repair</keyword>
<comment type="function">
    <text evidence="10">A helicase/nuclease that prepares dsDNA breaks (DSB) for recombinational DNA repair. Binds to DSBs and unwinds DNA via a highly rapid and processive ATP-dependent bidirectional helicase activity. Unwinds dsDNA until it encounters a Chi (crossover hotspot instigator) sequence from the 3' direction. Cuts ssDNA a few nucleotides 3' to the Chi site. The properties and activities of the enzyme are changed at Chi. The Chi-altered holoenzyme produces a long 3'-ssDNA overhang and facilitates RecA-binding to the ssDNA for homologous DNA recombination and repair. Holoenzyme degrades any linearized DNA that is unable to undergo homologous recombination. In the holoenzyme this subunit recognizes the wild-type Chi sequence, and when added to isolated RecB increases its ATP-dependent helicase processivity.</text>
</comment>
<dbReference type="InterPro" id="IPR011335">
    <property type="entry name" value="Restrct_endonuc-II-like"/>
</dbReference>
<keyword evidence="4 10" id="KW-0378">Hydrolase</keyword>
<evidence type="ECO:0000256" key="11">
    <source>
        <dbReference type="SAM" id="MobiDB-lite"/>
    </source>
</evidence>
<evidence type="ECO:0000256" key="6">
    <source>
        <dbReference type="ARBA" id="ARBA00022839"/>
    </source>
</evidence>
<evidence type="ECO:0000313" key="13">
    <source>
        <dbReference type="EMBL" id="EON31583.1"/>
    </source>
</evidence>
<keyword evidence="5 10" id="KW-0347">Helicase</keyword>
<dbReference type="NCBIfam" id="TIGR01450">
    <property type="entry name" value="recC"/>
    <property type="match status" value="1"/>
</dbReference>
<dbReference type="Gene3D" id="3.40.50.300">
    <property type="entry name" value="P-loop containing nucleotide triphosphate hydrolases"/>
    <property type="match status" value="2"/>
</dbReference>
<dbReference type="AlphaFoldDB" id="R7Y693"/>
<sequence length="1161" mass="125961">MLILHRAERTDTLADALADVLARPLGDPMRPEIVSVPAAGVERWLAQHLARRLGAGTGEDGIAANIDFTGPSRLADAIGAAVLGGTRLHTAASLTAPDDPWRAAELTWPVLRVLDDRIDDPALDVIARHIGAGDASSPRIGRRYATARHLAELFDRYGRSRPSLIADWAAGHDLDGAGRPLRDDLAWQPAFWRAVREEIGRPHPAEDLPAVCDRLRADPAAGGLPERLSVFGPTRITESFRQIAAAAAVHHDVHLFVPHPSPRLWDELGALVARDVHEGVPPRRGERELPELRNPLLAGLSRDLQELQLRLAPLVDRDLHHPPRQPVVADSALHAVQSGIRDDLDPASDVTDSSGDSGPVGVAHGGLASSSAAVADRSVEVHACHGPERQIEVLRDRLLHLFADDPELQPRDVLIMCPDVETFAPLIRGAFGQAGLPHPAFDLRVRLADRGIRHVNPILDVIVGVVELAAGRVTAGDVVDLLGAPPVRTRFAMTDDDLDLIREWLAHSNVRWGLGVAERARYGLERFRQGTFDAGLDRISLGVVAEESDDEWLGTALPLAGVESTGIDLVGRFDEFLSRLGRVLAELREAAPAHRWAETLIDAVSSLTATEPVDDWQRAQAIRMLSEAFGDTRPVEPEEVLRLADVRDLLAALVAGRPTRSNFRTGELTVCTMVPMRSVPHRVIVLLGVDAEVFPRVQRIDGDDVLGVDPLVGERNPRDEDRQCFLDAICAAQDALLVFYSGADPVSGRRIPPAVVVSELTDTLTGLTGTSVLRRHSLHGFDARNFTPGGVPGIPGPFSHDASMLAGAEALREPSQRPLVAAYEVLPAPERTFDTEDIDLATLIDFHVDPIVAFVRQRLGARIPDDDRPHDDQLDVELEPLDKWGIGDRFLSRMLTGVSIADCEAAELRRGTLPPFAFGTRELRAISRAVTRLHGVVEPMRSGTPRTLDVLVRLPDGRRVHGTVGDVFGDTGPAAVVRATYSKLKAKQQLSCWITLLAVAAAATQGNPEARPVESAVLVGRAARGGGTSTVRLRRPEDPVSLLHDLVRLRDEGLRRPLPLPLEPACTFVENDGPGRRSTFSLANARRTFDDKFGPANDPYVKLAFGGDVLADVEFDDLLDDPAAEQRTLGGVELAMTEGEPLFAGLARTVWVPLNQHREGT</sequence>
<dbReference type="Gene3D" id="1.10.10.160">
    <property type="match status" value="1"/>
</dbReference>